<dbReference type="InterPro" id="IPR018711">
    <property type="entry name" value="NAGPA"/>
</dbReference>
<feature type="domain" description="Phosphodiester glycosidase" evidence="2">
    <location>
        <begin position="245"/>
        <end position="429"/>
    </location>
</feature>
<dbReference type="PANTHER" id="PTHR40446:SF2">
    <property type="entry name" value="N-ACETYLGLUCOSAMINE-1-PHOSPHODIESTER ALPHA-N-ACETYLGLUCOSAMINIDASE"/>
    <property type="match status" value="1"/>
</dbReference>
<dbReference type="STRING" id="297318.BK138_28315"/>
<dbReference type="Gene3D" id="2.60.40.1080">
    <property type="match status" value="1"/>
</dbReference>
<dbReference type="EMBL" id="MRTP01000012">
    <property type="protein sequence ID" value="OMF50191.1"/>
    <property type="molecule type" value="Genomic_DNA"/>
</dbReference>
<gene>
    <name evidence="3" type="ORF">BK138_28315</name>
</gene>
<evidence type="ECO:0000313" key="3">
    <source>
        <dbReference type="EMBL" id="OMF50191.1"/>
    </source>
</evidence>
<evidence type="ECO:0000313" key="4">
    <source>
        <dbReference type="Proteomes" id="UP000187172"/>
    </source>
</evidence>
<organism evidence="3 4">
    <name type="scientific">Paenibacillus rhizosphaerae</name>
    <dbReference type="NCBI Taxonomy" id="297318"/>
    <lineage>
        <taxon>Bacteria</taxon>
        <taxon>Bacillati</taxon>
        <taxon>Bacillota</taxon>
        <taxon>Bacilli</taxon>
        <taxon>Bacillales</taxon>
        <taxon>Paenibacillaceae</taxon>
        <taxon>Paenibacillus</taxon>
    </lineage>
</organism>
<dbReference type="SUPFAM" id="SSF49373">
    <property type="entry name" value="Invasin/intimin cell-adhesion fragments"/>
    <property type="match status" value="1"/>
</dbReference>
<dbReference type="SUPFAM" id="SSF55383">
    <property type="entry name" value="Copper amine oxidase, domain N"/>
    <property type="match status" value="1"/>
</dbReference>
<dbReference type="Pfam" id="PF09992">
    <property type="entry name" value="NAGPA"/>
    <property type="match status" value="1"/>
</dbReference>
<dbReference type="InterPro" id="IPR036582">
    <property type="entry name" value="Mao_N_sf"/>
</dbReference>
<dbReference type="AlphaFoldDB" id="A0A1R1EEG6"/>
<dbReference type="Pfam" id="PF07833">
    <property type="entry name" value="Cu_amine_oxidN1"/>
    <property type="match status" value="1"/>
</dbReference>
<name>A0A1R1EEG6_9BACL</name>
<proteinExistence type="predicted"/>
<reference evidence="3 4" key="1">
    <citation type="submission" date="2016-11" db="EMBL/GenBank/DDBJ databases">
        <title>Paenibacillus species isolates.</title>
        <authorList>
            <person name="Beno S.M."/>
        </authorList>
    </citation>
    <scope>NUCLEOTIDE SEQUENCE [LARGE SCALE GENOMIC DNA]</scope>
    <source>
        <strain evidence="3 4">FSL R5-0378</strain>
    </source>
</reference>
<protein>
    <submittedName>
        <fullName evidence="3">Copper amine oxidase</fullName>
    </submittedName>
</protein>
<dbReference type="Proteomes" id="UP000187172">
    <property type="component" value="Unassembled WGS sequence"/>
</dbReference>
<comment type="caution">
    <text evidence="3">The sequence shown here is derived from an EMBL/GenBank/DDBJ whole genome shotgun (WGS) entry which is preliminary data.</text>
</comment>
<dbReference type="PANTHER" id="PTHR40446">
    <property type="entry name" value="N-ACETYLGLUCOSAMINE-1-PHOSPHODIESTER ALPHA-N-ACETYLGLUCOSAMINIDASE"/>
    <property type="match status" value="1"/>
</dbReference>
<sequence length="904" mass="95308">MKWHNDRMGNEHKKGAGKKWMVVSLAGLLFITPVIGSGIPLNGHSIASVASAATAATVTKLSESPVTSGAIMTKYKFTTTRSGKQATALADVIKVDLQNPNVKIDVMNGQDGQLTTKQSTGGMVKETGAVAGVNGDYFNTAGDGAPIGGQVTSGELVSTPSDLKGMYSFAVTKSGTPVIDQFSFDGTVTAQDGSTFPLAGVNKASYTPESGTSNYSHANAMYIYTSAWKSPVRPKNSSTTPVEVLVQNNVITQISEPGGFDFAVPEDGYILRTHGTAAQFVTNHMAVGQTITTDYKLLSKTSGQSLDPANLQMMIGGHTILVNNGAASAFSRDVSSIGGYRARTALGYSKDQRYAYIVAVEKNDNSSGMSLSELQTFMVKVGVWKGMNLDGGGSTTMVDRPLGETGTKLTFDTEYGTTQRSVVNAVGVYTEAPQGSLLGLKISGSSAILIGQQASFQLKGYDTYYNPIDVSSITPTWKSSNGNIVVSGQTVKGVKPGTSTITAVSGKANASMQVKVIGGDDLSALNVGTATAPLKAGSTVSVPVTAVTKDGQSITVPAGSLKWEFIGFKGSVQDDKLTVASVNANTKVGYAIARYNGFSTVVVLSAAGEDMWENFENVTYPVDFTTNSGSQVTGSAQVTQGTGDHANSKVLQLQYDMTAGSGKMYAYAQLNGTSGKGINAAATSMSIDAMGDNSLNWMRAELTDAKGQTVYVDLAKAIDWTGWKTINVDLSSLGIAFPAQLKRLYVVNVEDGQDERAKTGTVAFDNIKFTMPSLSSDAGLPTGKVIMAVGQKSYMSNGQKKSMDAAPVMKNGTTYIPVKYVLDTFGGQATWDSANQRISVLRGGKLMDLTVGKKEYILNGKRKSAEVAPFITQGRTLVPLRLVSEQLGLQVNWEQNTKTITIQS</sequence>
<dbReference type="InterPro" id="IPR012854">
    <property type="entry name" value="Cu_amine_oxidase-like_N"/>
</dbReference>
<dbReference type="RefSeq" id="WP_076174612.1">
    <property type="nucleotide sequence ID" value="NZ_MRTP01000012.1"/>
</dbReference>
<accession>A0A1R1EEG6</accession>
<keyword evidence="4" id="KW-1185">Reference proteome</keyword>
<dbReference type="InterPro" id="IPR008964">
    <property type="entry name" value="Invasin/intimin_cell_adhesion"/>
</dbReference>
<dbReference type="Gene3D" id="3.30.457.10">
    <property type="entry name" value="Copper amine oxidase-like, N-terminal domain"/>
    <property type="match status" value="1"/>
</dbReference>
<feature type="domain" description="Copper amine oxidase-like N-terminal" evidence="1">
    <location>
        <begin position="796"/>
        <end position="902"/>
    </location>
</feature>
<evidence type="ECO:0000259" key="2">
    <source>
        <dbReference type="Pfam" id="PF09992"/>
    </source>
</evidence>
<evidence type="ECO:0000259" key="1">
    <source>
        <dbReference type="Pfam" id="PF07833"/>
    </source>
</evidence>